<evidence type="ECO:0000256" key="3">
    <source>
        <dbReference type="ARBA" id="ARBA00022475"/>
    </source>
</evidence>
<reference evidence="11 12" key="1">
    <citation type="submission" date="2020-04" db="EMBL/GenBank/DDBJ databases">
        <authorList>
            <person name="Alioto T."/>
            <person name="Alioto T."/>
            <person name="Gomez Garrido J."/>
        </authorList>
    </citation>
    <scope>NUCLEOTIDE SEQUENCE [LARGE SCALE GENOMIC DNA]</scope>
</reference>
<protein>
    <recommendedName>
        <fullName evidence="13">Scavenger receptor class B member 1</fullName>
    </recommendedName>
</protein>
<dbReference type="AlphaFoldDB" id="A0A8S1D990"/>
<dbReference type="PANTHER" id="PTHR11923:SF89">
    <property type="entry name" value="GH15894P"/>
    <property type="match status" value="1"/>
</dbReference>
<organism evidence="11 12">
    <name type="scientific">Cloeon dipterum</name>
    <dbReference type="NCBI Taxonomy" id="197152"/>
    <lineage>
        <taxon>Eukaryota</taxon>
        <taxon>Metazoa</taxon>
        <taxon>Ecdysozoa</taxon>
        <taxon>Arthropoda</taxon>
        <taxon>Hexapoda</taxon>
        <taxon>Insecta</taxon>
        <taxon>Pterygota</taxon>
        <taxon>Palaeoptera</taxon>
        <taxon>Ephemeroptera</taxon>
        <taxon>Pisciforma</taxon>
        <taxon>Baetidae</taxon>
        <taxon>Cloeon</taxon>
    </lineage>
</organism>
<dbReference type="GO" id="GO:0005737">
    <property type="term" value="C:cytoplasm"/>
    <property type="evidence" value="ECO:0007669"/>
    <property type="project" value="TreeGrafter"/>
</dbReference>
<evidence type="ECO:0000256" key="2">
    <source>
        <dbReference type="ARBA" id="ARBA00010532"/>
    </source>
</evidence>
<feature type="transmembrane region" description="Helical" evidence="10">
    <location>
        <begin position="507"/>
        <end position="526"/>
    </location>
</feature>
<dbReference type="OrthoDB" id="8187528at2759"/>
<sequence>MRAAPVCVMVGGAGTRLLAPEEGEDVSIESSLDSSLESTTITSSPAPSLRSAGSLDKGPHKGFSKCLCWLFGVGITFFLIGSLAIIFPPFDVLMNERLRMLRGFPAFEWWVEPPDEVFLRLYIFNITNKDEFLAGKQKLRLQEVGPWIFRERLRHTDVFFNDNGTMTYTAHRSAEFLPELSGNLSMDTMLVLPNLGVLGVASYMWDASFFTKLGINMMMMNYNSQPIVTMRAGDYMWNNTDPMFSMAGNIMPDLVPTTNLGILHIIYEHFSDEVTVYTGLQNSRRFFLIDKFRGSHRLGLWDGEYCDSVYGASEGVSYPQFLTRNDSLLYLRKTICRATPLYYERDEMRYNMNGLRFELPSNLYASPDEVPENKCFRRRGDFSPQLPSGATDISPCFYNFPLAASFPHFMHASPELSKNVEGLKPDPKRHGSYVIVEPTTGVPMESSARSQSNLVVRPLHGFSKVQAFSNMTIPMFWAEYTQVGLPWYIRWLMYLVVEIIQPSQQPVAYCLVTAGMSILLAAFFGWTCSRNQYRELGGAGSTPRSSSYSSLNLLPSSKSSQISFQPKADKLMHM</sequence>
<feature type="transmembrane region" description="Helical" evidence="10">
    <location>
        <begin position="67"/>
        <end position="90"/>
    </location>
</feature>
<evidence type="ECO:0000256" key="7">
    <source>
        <dbReference type="ARBA" id="ARBA00023157"/>
    </source>
</evidence>
<comment type="subcellular location">
    <subcellularLocation>
        <location evidence="1">Cell membrane</location>
        <topology evidence="1">Multi-pass membrane protein</topology>
    </subcellularLocation>
</comment>
<evidence type="ECO:0000256" key="8">
    <source>
        <dbReference type="ARBA" id="ARBA00023170"/>
    </source>
</evidence>
<comment type="similarity">
    <text evidence="2">Belongs to the CD36 family.</text>
</comment>
<dbReference type="PRINTS" id="PR01609">
    <property type="entry name" value="CD36FAMILY"/>
</dbReference>
<keyword evidence="8" id="KW-0675">Receptor</keyword>
<dbReference type="InterPro" id="IPR002159">
    <property type="entry name" value="CD36_fam"/>
</dbReference>
<dbReference type="PANTHER" id="PTHR11923">
    <property type="entry name" value="SCAVENGER RECEPTOR CLASS B TYPE-1 SR-B1"/>
    <property type="match status" value="1"/>
</dbReference>
<dbReference type="Proteomes" id="UP000494165">
    <property type="component" value="Unassembled WGS sequence"/>
</dbReference>
<dbReference type="EMBL" id="CADEPI010000146">
    <property type="protein sequence ID" value="CAB3377504.1"/>
    <property type="molecule type" value="Genomic_DNA"/>
</dbReference>
<keyword evidence="12" id="KW-1185">Reference proteome</keyword>
<gene>
    <name evidence="11" type="ORF">CLODIP_2_CD09597</name>
</gene>
<keyword evidence="4 10" id="KW-0812">Transmembrane</keyword>
<name>A0A8S1D990_9INSE</name>
<evidence type="ECO:0000313" key="12">
    <source>
        <dbReference type="Proteomes" id="UP000494165"/>
    </source>
</evidence>
<accession>A0A8S1D990</accession>
<dbReference type="GO" id="GO:0005886">
    <property type="term" value="C:plasma membrane"/>
    <property type="evidence" value="ECO:0007669"/>
    <property type="project" value="UniProtKB-SubCell"/>
</dbReference>
<keyword evidence="7" id="KW-1015">Disulfide bond</keyword>
<keyword evidence="5 10" id="KW-1133">Transmembrane helix</keyword>
<evidence type="ECO:0000256" key="1">
    <source>
        <dbReference type="ARBA" id="ARBA00004651"/>
    </source>
</evidence>
<comment type="caution">
    <text evidence="11">The sequence shown here is derived from an EMBL/GenBank/DDBJ whole genome shotgun (WGS) entry which is preliminary data.</text>
</comment>
<dbReference type="GO" id="GO:0005044">
    <property type="term" value="F:scavenger receptor activity"/>
    <property type="evidence" value="ECO:0007669"/>
    <property type="project" value="TreeGrafter"/>
</dbReference>
<evidence type="ECO:0000256" key="4">
    <source>
        <dbReference type="ARBA" id="ARBA00022692"/>
    </source>
</evidence>
<dbReference type="PRINTS" id="PR01610">
    <property type="entry name" value="CD36ANTIGEN"/>
</dbReference>
<evidence type="ECO:0000256" key="10">
    <source>
        <dbReference type="SAM" id="Phobius"/>
    </source>
</evidence>
<dbReference type="InterPro" id="IPR005428">
    <property type="entry name" value="CD36/SCARB1/SNMP1"/>
</dbReference>
<evidence type="ECO:0000256" key="5">
    <source>
        <dbReference type="ARBA" id="ARBA00022989"/>
    </source>
</evidence>
<keyword evidence="6 10" id="KW-0472">Membrane</keyword>
<evidence type="ECO:0000256" key="6">
    <source>
        <dbReference type="ARBA" id="ARBA00023136"/>
    </source>
</evidence>
<proteinExistence type="inferred from homology"/>
<evidence type="ECO:0008006" key="13">
    <source>
        <dbReference type="Google" id="ProtNLM"/>
    </source>
</evidence>
<keyword evidence="3" id="KW-1003">Cell membrane</keyword>
<keyword evidence="9" id="KW-0325">Glycoprotein</keyword>
<evidence type="ECO:0000313" key="11">
    <source>
        <dbReference type="EMBL" id="CAB3377504.1"/>
    </source>
</evidence>
<evidence type="ECO:0000256" key="9">
    <source>
        <dbReference type="ARBA" id="ARBA00023180"/>
    </source>
</evidence>
<dbReference type="Pfam" id="PF01130">
    <property type="entry name" value="CD36"/>
    <property type="match status" value="1"/>
</dbReference>